<name>A0A9P5ZNY3_PLEER</name>
<dbReference type="OrthoDB" id="1902587at2759"/>
<comment type="catalytic activity">
    <reaction evidence="1">
        <text>[protein]-peptidylproline (omega=180) = [protein]-peptidylproline (omega=0)</text>
        <dbReference type="Rhea" id="RHEA:16237"/>
        <dbReference type="Rhea" id="RHEA-COMP:10747"/>
        <dbReference type="Rhea" id="RHEA-COMP:10748"/>
        <dbReference type="ChEBI" id="CHEBI:83833"/>
        <dbReference type="ChEBI" id="CHEBI:83834"/>
        <dbReference type="EC" id="5.2.1.8"/>
    </reaction>
</comment>
<dbReference type="Gene3D" id="3.10.50.40">
    <property type="match status" value="1"/>
</dbReference>
<evidence type="ECO:0000256" key="1">
    <source>
        <dbReference type="PROSITE-ProRule" id="PRU00277"/>
    </source>
</evidence>
<proteinExistence type="predicted"/>
<accession>A0A9P5ZNY3</accession>
<dbReference type="Proteomes" id="UP000807025">
    <property type="component" value="Unassembled WGS sequence"/>
</dbReference>
<protein>
    <recommendedName>
        <fullName evidence="1">peptidylprolyl isomerase</fullName>
        <ecNumber evidence="1">5.2.1.8</ecNumber>
    </recommendedName>
</protein>
<dbReference type="AlphaFoldDB" id="A0A9P5ZNY3"/>
<sequence length="185" mass="20103">MSARPYVCTSVRSHIRMSAHPRIRMSARTSACPAPPFMLKGVTCWDLHLGEGQAAADSGTVGICFVVAVVDPVDRKRKSDTRELRPPALFTFDVTDPKVIAGTYSLLFFHIIISNVSVGLRYGVVGMKINGERHLTIPPALAFGKDGLPQDYPLYGSKEVAEAKAIPSEVCLYIKVKLFQVNGAA</sequence>
<feature type="domain" description="PPIase FKBP-type" evidence="2">
    <location>
        <begin position="58"/>
        <end position="182"/>
    </location>
</feature>
<gene>
    <name evidence="3" type="ORF">BDN71DRAFT_1511565</name>
</gene>
<evidence type="ECO:0000313" key="3">
    <source>
        <dbReference type="EMBL" id="KAF9490080.1"/>
    </source>
</evidence>
<dbReference type="Pfam" id="PF00254">
    <property type="entry name" value="FKBP_C"/>
    <property type="match status" value="1"/>
</dbReference>
<dbReference type="InterPro" id="IPR046357">
    <property type="entry name" value="PPIase_dom_sf"/>
</dbReference>
<keyword evidence="4" id="KW-1185">Reference proteome</keyword>
<dbReference type="EC" id="5.2.1.8" evidence="1"/>
<evidence type="ECO:0000313" key="4">
    <source>
        <dbReference type="Proteomes" id="UP000807025"/>
    </source>
</evidence>
<evidence type="ECO:0000259" key="2">
    <source>
        <dbReference type="PROSITE" id="PS50059"/>
    </source>
</evidence>
<dbReference type="EMBL" id="MU154650">
    <property type="protein sequence ID" value="KAF9490080.1"/>
    <property type="molecule type" value="Genomic_DNA"/>
</dbReference>
<dbReference type="InterPro" id="IPR001179">
    <property type="entry name" value="PPIase_FKBP_dom"/>
</dbReference>
<dbReference type="SUPFAM" id="SSF54534">
    <property type="entry name" value="FKBP-like"/>
    <property type="match status" value="1"/>
</dbReference>
<keyword evidence="1" id="KW-0413">Isomerase</keyword>
<dbReference type="GO" id="GO:0003755">
    <property type="term" value="F:peptidyl-prolyl cis-trans isomerase activity"/>
    <property type="evidence" value="ECO:0007669"/>
    <property type="project" value="UniProtKB-KW"/>
</dbReference>
<reference evidence="3" key="1">
    <citation type="submission" date="2020-11" db="EMBL/GenBank/DDBJ databases">
        <authorList>
            <consortium name="DOE Joint Genome Institute"/>
            <person name="Ahrendt S."/>
            <person name="Riley R."/>
            <person name="Andreopoulos W."/>
            <person name="Labutti K."/>
            <person name="Pangilinan J."/>
            <person name="Ruiz-Duenas F.J."/>
            <person name="Barrasa J.M."/>
            <person name="Sanchez-Garcia M."/>
            <person name="Camarero S."/>
            <person name="Miyauchi S."/>
            <person name="Serrano A."/>
            <person name="Linde D."/>
            <person name="Babiker R."/>
            <person name="Drula E."/>
            <person name="Ayuso-Fernandez I."/>
            <person name="Pacheco R."/>
            <person name="Padilla G."/>
            <person name="Ferreira P."/>
            <person name="Barriuso J."/>
            <person name="Kellner H."/>
            <person name="Castanera R."/>
            <person name="Alfaro M."/>
            <person name="Ramirez L."/>
            <person name="Pisabarro A.G."/>
            <person name="Kuo A."/>
            <person name="Tritt A."/>
            <person name="Lipzen A."/>
            <person name="He G."/>
            <person name="Yan M."/>
            <person name="Ng V."/>
            <person name="Cullen D."/>
            <person name="Martin F."/>
            <person name="Rosso M.-N."/>
            <person name="Henrissat B."/>
            <person name="Hibbett D."/>
            <person name="Martinez A.T."/>
            <person name="Grigoriev I.V."/>
        </authorList>
    </citation>
    <scope>NUCLEOTIDE SEQUENCE</scope>
    <source>
        <strain evidence="3">ATCC 90797</strain>
    </source>
</reference>
<organism evidence="3 4">
    <name type="scientific">Pleurotus eryngii</name>
    <name type="common">Boletus of the steppes</name>
    <dbReference type="NCBI Taxonomy" id="5323"/>
    <lineage>
        <taxon>Eukaryota</taxon>
        <taxon>Fungi</taxon>
        <taxon>Dikarya</taxon>
        <taxon>Basidiomycota</taxon>
        <taxon>Agaricomycotina</taxon>
        <taxon>Agaricomycetes</taxon>
        <taxon>Agaricomycetidae</taxon>
        <taxon>Agaricales</taxon>
        <taxon>Pleurotineae</taxon>
        <taxon>Pleurotaceae</taxon>
        <taxon>Pleurotus</taxon>
    </lineage>
</organism>
<comment type="caution">
    <text evidence="3">The sequence shown here is derived from an EMBL/GenBank/DDBJ whole genome shotgun (WGS) entry which is preliminary data.</text>
</comment>
<keyword evidence="1" id="KW-0697">Rotamase</keyword>
<dbReference type="PROSITE" id="PS50059">
    <property type="entry name" value="FKBP_PPIASE"/>
    <property type="match status" value="1"/>
</dbReference>